<evidence type="ECO:0000313" key="2">
    <source>
        <dbReference type="EMBL" id="CAG4954827.1"/>
    </source>
</evidence>
<name>A0A8S3WDL7_PARAO</name>
<feature type="chain" id="PRO_5035793651" evidence="1">
    <location>
        <begin position="19"/>
        <end position="351"/>
    </location>
</feature>
<feature type="signal peptide" evidence="1">
    <location>
        <begin position="1"/>
        <end position="18"/>
    </location>
</feature>
<evidence type="ECO:0000313" key="3">
    <source>
        <dbReference type="Proteomes" id="UP000691718"/>
    </source>
</evidence>
<dbReference type="AlphaFoldDB" id="A0A8S3WDL7"/>
<evidence type="ECO:0000256" key="1">
    <source>
        <dbReference type="SAM" id="SignalP"/>
    </source>
</evidence>
<organism evidence="2 3">
    <name type="scientific">Parnassius apollo</name>
    <name type="common">Apollo butterfly</name>
    <name type="synonym">Papilio apollo</name>
    <dbReference type="NCBI Taxonomy" id="110799"/>
    <lineage>
        <taxon>Eukaryota</taxon>
        <taxon>Metazoa</taxon>
        <taxon>Ecdysozoa</taxon>
        <taxon>Arthropoda</taxon>
        <taxon>Hexapoda</taxon>
        <taxon>Insecta</taxon>
        <taxon>Pterygota</taxon>
        <taxon>Neoptera</taxon>
        <taxon>Endopterygota</taxon>
        <taxon>Lepidoptera</taxon>
        <taxon>Glossata</taxon>
        <taxon>Ditrysia</taxon>
        <taxon>Papilionoidea</taxon>
        <taxon>Papilionidae</taxon>
        <taxon>Parnassiinae</taxon>
        <taxon>Parnassini</taxon>
        <taxon>Parnassius</taxon>
        <taxon>Parnassius</taxon>
    </lineage>
</organism>
<protein>
    <submittedName>
        <fullName evidence="2">(apollo) hypothetical protein</fullName>
    </submittedName>
</protein>
<reference evidence="2" key="1">
    <citation type="submission" date="2021-04" db="EMBL/GenBank/DDBJ databases">
        <authorList>
            <person name="Tunstrom K."/>
        </authorList>
    </citation>
    <scope>NUCLEOTIDE SEQUENCE</scope>
</reference>
<dbReference type="OrthoDB" id="6066929at2759"/>
<comment type="caution">
    <text evidence="2">The sequence shown here is derived from an EMBL/GenBank/DDBJ whole genome shotgun (WGS) entry which is preliminary data.</text>
</comment>
<proteinExistence type="predicted"/>
<sequence>MAYYWLVIACSWFGSVSLQYINTGGPAAEGLLDPLDSTIHYAPIPYVNYLNLPLQNEFDYPNETPNIDLNNQFYQSNDNQLVDLKRNRRTVNDGQNDETRERRWQPNLIDLDKTTYLGNDEKYENPFVIQNFSNNMEENGTDFNLVNELEKRNFSPWGGKRDKGNIENMWTWKRALNIREPSMPKRVRFSPWGGKRGGQMIYKPGSKGSKLIFSTSVPELTRIVTNYSPTSERFDFRGFQFVPTLDKRHPIKILALSTKVDERTLREALPYKTFMENIPKLFKPGHTYSDVALKTDGKRKVKFSAWGGKRSPPIIGPIWTPAPQNLKESTLNAILLIRNNPDAEHLITKQL</sequence>
<keyword evidence="3" id="KW-1185">Reference proteome</keyword>
<keyword evidence="1" id="KW-0732">Signal</keyword>
<accession>A0A8S3WDL7</accession>
<dbReference type="Proteomes" id="UP000691718">
    <property type="component" value="Unassembled WGS sequence"/>
</dbReference>
<gene>
    <name evidence="2" type="ORF">PAPOLLO_LOCUS5158</name>
</gene>
<dbReference type="EMBL" id="CAJQZP010000295">
    <property type="protein sequence ID" value="CAG4954827.1"/>
    <property type="molecule type" value="Genomic_DNA"/>
</dbReference>